<dbReference type="EC" id="2.3.1.286" evidence="1"/>
<evidence type="ECO:0000259" key="5">
    <source>
        <dbReference type="PROSITE" id="PS50305"/>
    </source>
</evidence>
<dbReference type="EMBL" id="NBIU01000020">
    <property type="protein sequence ID" value="PZT47843.1"/>
    <property type="molecule type" value="Genomic_DNA"/>
</dbReference>
<dbReference type="GO" id="GO:0070403">
    <property type="term" value="F:NAD+ binding"/>
    <property type="evidence" value="ECO:0007669"/>
    <property type="project" value="InterPro"/>
</dbReference>
<comment type="caution">
    <text evidence="6">The sequence shown here is derived from an EMBL/GenBank/DDBJ whole genome shotgun (WGS) entry which is preliminary data.</text>
</comment>
<dbReference type="Gene3D" id="3.30.1600.10">
    <property type="entry name" value="SIR2/SIRT2 'Small Domain"/>
    <property type="match status" value="1"/>
</dbReference>
<dbReference type="RefSeq" id="WP_245892587.1">
    <property type="nucleotide sequence ID" value="NZ_NBIU01000020.1"/>
</dbReference>
<dbReference type="GO" id="GO:0017136">
    <property type="term" value="F:histone deacetylase activity, NAD-dependent"/>
    <property type="evidence" value="ECO:0007669"/>
    <property type="project" value="TreeGrafter"/>
</dbReference>
<dbReference type="AlphaFoldDB" id="A0A2W6PME0"/>
<evidence type="ECO:0000256" key="4">
    <source>
        <dbReference type="PROSITE-ProRule" id="PRU00236"/>
    </source>
</evidence>
<organism evidence="6 7">
    <name type="scientific">Helicobacter valdiviensis</name>
    <dbReference type="NCBI Taxonomy" id="1458358"/>
    <lineage>
        <taxon>Bacteria</taxon>
        <taxon>Pseudomonadati</taxon>
        <taxon>Campylobacterota</taxon>
        <taxon>Epsilonproteobacteria</taxon>
        <taxon>Campylobacterales</taxon>
        <taxon>Helicobacteraceae</taxon>
        <taxon>Helicobacter</taxon>
    </lineage>
</organism>
<dbReference type="InterPro" id="IPR029035">
    <property type="entry name" value="DHS-like_NAD/FAD-binding_dom"/>
</dbReference>
<dbReference type="InterPro" id="IPR026591">
    <property type="entry name" value="Sirtuin_cat_small_dom_sf"/>
</dbReference>
<keyword evidence="3" id="KW-0520">NAD</keyword>
<protein>
    <recommendedName>
        <fullName evidence="1">protein acetyllysine N-acetyltransferase</fullName>
        <ecNumber evidence="1">2.3.1.286</ecNumber>
    </recommendedName>
</protein>
<evidence type="ECO:0000256" key="3">
    <source>
        <dbReference type="ARBA" id="ARBA00023027"/>
    </source>
</evidence>
<accession>A0A2W6PME0</accession>
<sequence length="275" mass="31753">MEIQRAKECIKEAEVLMITAGAGMGVDGGLPDFRSKEGFWRAYPPLGELGIKFQDLANPKSFCENPELSWAFYAHRFELYKKTPSHFGYELLLKLAKQKEDYFVITSNVDGHFFKAGFDADKIYEYHGSIYYLQCSSYRCKNFVWDLDFKIKISEDFRALNLPICPKCGSLARPNIVMFEDYHFKDKRINMQEAKFNKWKKKQTFKKVVIIEIGAGKAVPSMRILGQNLCKRIPKSTLIRINPTEADFPKDFKEEKSISLSYGGLEALKKLVDIF</sequence>
<comment type="caution">
    <text evidence="4">Lacks conserved residue(s) required for the propagation of feature annotation.</text>
</comment>
<evidence type="ECO:0000256" key="2">
    <source>
        <dbReference type="ARBA" id="ARBA00022679"/>
    </source>
</evidence>
<dbReference type="InterPro" id="IPR050134">
    <property type="entry name" value="NAD-dep_sirtuin_deacylases"/>
</dbReference>
<reference evidence="6 7" key="1">
    <citation type="submission" date="2017-03" db="EMBL/GenBank/DDBJ databases">
        <title>Genomic and clinical evidence uncovers the enterohepatic species Helicobacter valdiviensis as a potential human intestinal pathogen.</title>
        <authorList>
            <person name="Fresia P."/>
            <person name="Jara R."/>
            <person name="Sierra R."/>
            <person name="Ferres I."/>
            <person name="Greif G."/>
            <person name="Iraola G."/>
            <person name="Collado L."/>
        </authorList>
    </citation>
    <scope>NUCLEOTIDE SEQUENCE [LARGE SCALE GENOMIC DNA]</scope>
    <source>
        <strain evidence="6 7">WBE14</strain>
    </source>
</reference>
<dbReference type="Pfam" id="PF02146">
    <property type="entry name" value="SIR2"/>
    <property type="match status" value="1"/>
</dbReference>
<evidence type="ECO:0000313" key="7">
    <source>
        <dbReference type="Proteomes" id="UP000249746"/>
    </source>
</evidence>
<dbReference type="InterPro" id="IPR026590">
    <property type="entry name" value="Ssirtuin_cat_dom"/>
</dbReference>
<dbReference type="Gene3D" id="3.40.50.1220">
    <property type="entry name" value="TPP-binding domain"/>
    <property type="match status" value="1"/>
</dbReference>
<dbReference type="PANTHER" id="PTHR11085">
    <property type="entry name" value="NAD-DEPENDENT PROTEIN DEACYLASE SIRTUIN-5, MITOCHONDRIAL-RELATED"/>
    <property type="match status" value="1"/>
</dbReference>
<dbReference type="PROSITE" id="PS50305">
    <property type="entry name" value="SIRTUIN"/>
    <property type="match status" value="1"/>
</dbReference>
<name>A0A2W6PME0_9HELI</name>
<proteinExistence type="predicted"/>
<keyword evidence="7" id="KW-1185">Reference proteome</keyword>
<dbReference type="SUPFAM" id="SSF52467">
    <property type="entry name" value="DHS-like NAD/FAD-binding domain"/>
    <property type="match status" value="1"/>
</dbReference>
<dbReference type="PANTHER" id="PTHR11085:SF10">
    <property type="entry name" value="NAD-DEPENDENT PROTEIN DEACYLASE SIRTUIN-5, MITOCHONDRIAL-RELATED"/>
    <property type="match status" value="1"/>
</dbReference>
<evidence type="ECO:0000256" key="1">
    <source>
        <dbReference type="ARBA" id="ARBA00012928"/>
    </source>
</evidence>
<keyword evidence="2" id="KW-0808">Transferase</keyword>
<feature type="domain" description="Deacetylase sirtuin-type" evidence="5">
    <location>
        <begin position="1"/>
        <end position="275"/>
    </location>
</feature>
<evidence type="ECO:0000313" key="6">
    <source>
        <dbReference type="EMBL" id="PZT47843.1"/>
    </source>
</evidence>
<dbReference type="InterPro" id="IPR003000">
    <property type="entry name" value="Sirtuin"/>
</dbReference>
<gene>
    <name evidence="6" type="ORF">B6S12_07085</name>
</gene>
<dbReference type="Proteomes" id="UP000249746">
    <property type="component" value="Unassembled WGS sequence"/>
</dbReference>